<dbReference type="PANTHER" id="PTHR38370:SF1">
    <property type="entry name" value="BETA-1,4-XYLOSIDASE"/>
    <property type="match status" value="1"/>
</dbReference>
<protein>
    <submittedName>
        <fullName evidence="1">Uncharacterized protein</fullName>
    </submittedName>
</protein>
<accession>A0AAE1UWV9</accession>
<name>A0AAE1UWV9_9SOLA</name>
<comment type="caution">
    <text evidence="1">The sequence shown here is derived from an EMBL/GenBank/DDBJ whole genome shotgun (WGS) entry which is preliminary data.</text>
</comment>
<gene>
    <name evidence="1" type="ORF">RND71_041626</name>
</gene>
<evidence type="ECO:0000313" key="2">
    <source>
        <dbReference type="Proteomes" id="UP001291623"/>
    </source>
</evidence>
<evidence type="ECO:0000313" key="1">
    <source>
        <dbReference type="EMBL" id="KAK4340164.1"/>
    </source>
</evidence>
<proteinExistence type="predicted"/>
<reference evidence="1" key="1">
    <citation type="submission" date="2023-12" db="EMBL/GenBank/DDBJ databases">
        <title>Genome assembly of Anisodus tanguticus.</title>
        <authorList>
            <person name="Wang Y.-J."/>
        </authorList>
    </citation>
    <scope>NUCLEOTIDE SEQUENCE</scope>
    <source>
        <strain evidence="1">KB-2021</strain>
        <tissue evidence="1">Leaf</tissue>
    </source>
</reference>
<keyword evidence="2" id="KW-1185">Reference proteome</keyword>
<dbReference type="Proteomes" id="UP001291623">
    <property type="component" value="Unassembled WGS sequence"/>
</dbReference>
<dbReference type="AlphaFoldDB" id="A0AAE1UWV9"/>
<organism evidence="1 2">
    <name type="scientific">Anisodus tanguticus</name>
    <dbReference type="NCBI Taxonomy" id="243964"/>
    <lineage>
        <taxon>Eukaryota</taxon>
        <taxon>Viridiplantae</taxon>
        <taxon>Streptophyta</taxon>
        <taxon>Embryophyta</taxon>
        <taxon>Tracheophyta</taxon>
        <taxon>Spermatophyta</taxon>
        <taxon>Magnoliopsida</taxon>
        <taxon>eudicotyledons</taxon>
        <taxon>Gunneridae</taxon>
        <taxon>Pentapetalae</taxon>
        <taxon>asterids</taxon>
        <taxon>lamiids</taxon>
        <taxon>Solanales</taxon>
        <taxon>Solanaceae</taxon>
        <taxon>Solanoideae</taxon>
        <taxon>Hyoscyameae</taxon>
        <taxon>Anisodus</taxon>
    </lineage>
</organism>
<sequence>MEGLIPFLFHAMKKQKPNNNSFRCLSDTSNRSYHMLVGADSVEGSSHRRTRSEFQPPVTVDFLDVPQPRSFNNRTSSLLSPVPNKNGSRFAVTLQLIISAIGNSDLIDCVKKLLLVLMMRNL</sequence>
<dbReference type="EMBL" id="JAVYJV010000023">
    <property type="protein sequence ID" value="KAK4340164.1"/>
    <property type="molecule type" value="Genomic_DNA"/>
</dbReference>
<dbReference type="PANTHER" id="PTHR38370">
    <property type="entry name" value="BETA-1,4-XYLOSIDASE"/>
    <property type="match status" value="1"/>
</dbReference>